<gene>
    <name evidence="3" type="ORF">ANCCAN_01439</name>
</gene>
<accession>A0A368H733</accession>
<dbReference type="InterPro" id="IPR001283">
    <property type="entry name" value="CRISP-related"/>
</dbReference>
<name>A0A368H733_ANCCA</name>
<dbReference type="EMBL" id="JOJR01000007">
    <property type="protein sequence ID" value="RCN52396.1"/>
    <property type="molecule type" value="Genomic_DNA"/>
</dbReference>
<evidence type="ECO:0000313" key="3">
    <source>
        <dbReference type="EMBL" id="RCN52396.1"/>
    </source>
</evidence>
<dbReference type="InterPro" id="IPR002413">
    <property type="entry name" value="V5_allergen-like"/>
</dbReference>
<evidence type="ECO:0000313" key="4">
    <source>
        <dbReference type="Proteomes" id="UP000252519"/>
    </source>
</evidence>
<keyword evidence="1" id="KW-0812">Transmembrane</keyword>
<keyword evidence="1" id="KW-1133">Transmembrane helix</keyword>
<dbReference type="InterPro" id="IPR014044">
    <property type="entry name" value="CAP_dom"/>
</dbReference>
<sequence length="241" mass="26623">MDSIKDFSEGFREKGWKCRVGIILVVLILGFFAIGLPLLLTPGDVSPECEDTSTMSKKLRQVILDEHNDYRSRTAKGEFKIANEDSKLKVLPPATRMPMLKYNCTLENKSLKWAYTVQCAMKHSGPGENIFVIGGHYSAEQIAETAIKVWIDEISLYGLSGLDQWGLDVGHATQVLWAQTESVGCGIIQCDNGNTMAVCQYYPIGNHLGKPVYKAGKTLSECGLDGRKEVKNETTGLCQLL</sequence>
<feature type="domain" description="SCP" evidence="2">
    <location>
        <begin position="58"/>
        <end position="209"/>
    </location>
</feature>
<dbReference type="Pfam" id="PF00188">
    <property type="entry name" value="CAP"/>
    <property type="match status" value="1"/>
</dbReference>
<reference evidence="3 4" key="1">
    <citation type="submission" date="2014-10" db="EMBL/GenBank/DDBJ databases">
        <title>Draft genome of the hookworm Ancylostoma caninum.</title>
        <authorList>
            <person name="Mitreva M."/>
        </authorList>
    </citation>
    <scope>NUCLEOTIDE SEQUENCE [LARGE SCALE GENOMIC DNA]</scope>
    <source>
        <strain evidence="3 4">Baltimore</strain>
    </source>
</reference>
<dbReference type="AlphaFoldDB" id="A0A368H733"/>
<dbReference type="SMART" id="SM00198">
    <property type="entry name" value="SCP"/>
    <property type="match status" value="1"/>
</dbReference>
<proteinExistence type="predicted"/>
<feature type="transmembrane region" description="Helical" evidence="1">
    <location>
        <begin position="20"/>
        <end position="40"/>
    </location>
</feature>
<dbReference type="PRINTS" id="PR00838">
    <property type="entry name" value="V5ALLERGEN"/>
</dbReference>
<dbReference type="Gene3D" id="3.40.33.10">
    <property type="entry name" value="CAP"/>
    <property type="match status" value="1"/>
</dbReference>
<protein>
    <submittedName>
        <fullName evidence="3">SCP-like protein</fullName>
    </submittedName>
</protein>
<organism evidence="3 4">
    <name type="scientific">Ancylostoma caninum</name>
    <name type="common">Dog hookworm</name>
    <dbReference type="NCBI Taxonomy" id="29170"/>
    <lineage>
        <taxon>Eukaryota</taxon>
        <taxon>Metazoa</taxon>
        <taxon>Ecdysozoa</taxon>
        <taxon>Nematoda</taxon>
        <taxon>Chromadorea</taxon>
        <taxon>Rhabditida</taxon>
        <taxon>Rhabditina</taxon>
        <taxon>Rhabditomorpha</taxon>
        <taxon>Strongyloidea</taxon>
        <taxon>Ancylostomatidae</taxon>
        <taxon>Ancylostomatinae</taxon>
        <taxon>Ancylostoma</taxon>
    </lineage>
</organism>
<keyword evidence="4" id="KW-1185">Reference proteome</keyword>
<dbReference type="STRING" id="29170.A0A368H733"/>
<dbReference type="SUPFAM" id="SSF55797">
    <property type="entry name" value="PR-1-like"/>
    <property type="match status" value="1"/>
</dbReference>
<dbReference type="CDD" id="cd05380">
    <property type="entry name" value="CAP_euk"/>
    <property type="match status" value="1"/>
</dbReference>
<keyword evidence="1" id="KW-0472">Membrane</keyword>
<evidence type="ECO:0000259" key="2">
    <source>
        <dbReference type="SMART" id="SM00198"/>
    </source>
</evidence>
<evidence type="ECO:0000256" key="1">
    <source>
        <dbReference type="SAM" id="Phobius"/>
    </source>
</evidence>
<comment type="caution">
    <text evidence="3">The sequence shown here is derived from an EMBL/GenBank/DDBJ whole genome shotgun (WGS) entry which is preliminary data.</text>
</comment>
<dbReference type="PRINTS" id="PR00837">
    <property type="entry name" value="V5TPXLIKE"/>
</dbReference>
<dbReference type="OrthoDB" id="5876828at2759"/>
<dbReference type="Proteomes" id="UP000252519">
    <property type="component" value="Unassembled WGS sequence"/>
</dbReference>
<dbReference type="PANTHER" id="PTHR10334">
    <property type="entry name" value="CYSTEINE-RICH SECRETORY PROTEIN-RELATED"/>
    <property type="match status" value="1"/>
</dbReference>
<dbReference type="InterPro" id="IPR035940">
    <property type="entry name" value="CAP_sf"/>
</dbReference>